<reference evidence="3 4" key="1">
    <citation type="submission" date="2016-06" db="EMBL/GenBank/DDBJ databases">
        <authorList>
            <person name="Kjaerup R.B."/>
            <person name="Dalgaard T.S."/>
            <person name="Juul-Madsen H.R."/>
        </authorList>
    </citation>
    <scope>NUCLEOTIDE SEQUENCE [LARGE SCALE GENOMIC DNA]</scope>
    <source>
        <strain evidence="3 4">1199456.5</strain>
    </source>
</reference>
<dbReference type="InterPro" id="IPR025196">
    <property type="entry name" value="DUF4126"/>
</dbReference>
<evidence type="ECO:0000259" key="2">
    <source>
        <dbReference type="Pfam" id="PF13548"/>
    </source>
</evidence>
<feature type="domain" description="DUF4126" evidence="2">
    <location>
        <begin position="7"/>
        <end position="158"/>
    </location>
</feature>
<proteinExistence type="predicted"/>
<protein>
    <submittedName>
        <fullName evidence="3">DUF4126 domain-containing protein</fullName>
    </submittedName>
</protein>
<dbReference type="OrthoDB" id="9812409at2"/>
<accession>A0A1A0N1T1</accession>
<keyword evidence="1" id="KW-1133">Transmembrane helix</keyword>
<feature type="transmembrane region" description="Helical" evidence="1">
    <location>
        <begin position="77"/>
        <end position="97"/>
    </location>
</feature>
<gene>
    <name evidence="3" type="ORF">A5642_11670</name>
</gene>
<feature type="transmembrane region" description="Helical" evidence="1">
    <location>
        <begin position="47"/>
        <end position="65"/>
    </location>
</feature>
<dbReference type="Pfam" id="PF13548">
    <property type="entry name" value="DUF4126"/>
    <property type="match status" value="1"/>
</dbReference>
<organism evidence="3 4">
    <name type="scientific">Mycolicibacterium mucogenicum</name>
    <name type="common">Mycobacterium mucogenicum</name>
    <dbReference type="NCBI Taxonomy" id="56689"/>
    <lineage>
        <taxon>Bacteria</taxon>
        <taxon>Bacillati</taxon>
        <taxon>Actinomycetota</taxon>
        <taxon>Actinomycetes</taxon>
        <taxon>Mycobacteriales</taxon>
        <taxon>Mycobacteriaceae</taxon>
        <taxon>Mycolicibacterium</taxon>
    </lineage>
</organism>
<name>A0A1A0N1T1_MYCMU</name>
<dbReference type="RefSeq" id="WP_061007417.1">
    <property type="nucleotide sequence ID" value="NZ_JAPMJT010000003.1"/>
</dbReference>
<evidence type="ECO:0000313" key="3">
    <source>
        <dbReference type="EMBL" id="OBA90998.1"/>
    </source>
</evidence>
<evidence type="ECO:0000256" key="1">
    <source>
        <dbReference type="SAM" id="Phobius"/>
    </source>
</evidence>
<dbReference type="Proteomes" id="UP000093962">
    <property type="component" value="Unassembled WGS sequence"/>
</dbReference>
<sequence length="167" mass="17056">MTQALILLFALLIGVVAGLRALTPPAVVAWGAKLGWLPLVGTWAEWVGNWITVTVLTVLLVVELITDQLPKTPARTVPAQFGARLLTGAFAGAVIGAGWHHTFIGMGGGMIGAVIGTLAGFHARRILVARNGGHDLPVALAEDVLAVGGGFAIAAVALSAIGPYVVV</sequence>
<feature type="transmembrane region" description="Helical" evidence="1">
    <location>
        <begin position="144"/>
        <end position="166"/>
    </location>
</feature>
<keyword evidence="1" id="KW-0812">Transmembrane</keyword>
<evidence type="ECO:0000313" key="4">
    <source>
        <dbReference type="Proteomes" id="UP000093962"/>
    </source>
</evidence>
<comment type="caution">
    <text evidence="3">The sequence shown here is derived from an EMBL/GenBank/DDBJ whole genome shotgun (WGS) entry which is preliminary data.</text>
</comment>
<feature type="transmembrane region" description="Helical" evidence="1">
    <location>
        <begin position="103"/>
        <end position="123"/>
    </location>
</feature>
<dbReference type="AlphaFoldDB" id="A0A1A0N1T1"/>
<keyword evidence="1" id="KW-0472">Membrane</keyword>
<dbReference type="EMBL" id="LZSF01000039">
    <property type="protein sequence ID" value="OBA90998.1"/>
    <property type="molecule type" value="Genomic_DNA"/>
</dbReference>